<dbReference type="AlphaFoldDB" id="A0A8T1VUV1"/>
<dbReference type="PANTHER" id="PTHR39200:SF1">
    <property type="entry name" value="AUTO-TRANSPORTER ADHESIN HEAD GIN DOMAIN-CONTAINING PROTEIN-RELATED"/>
    <property type="match status" value="1"/>
</dbReference>
<evidence type="ECO:0000313" key="2">
    <source>
        <dbReference type="Proteomes" id="UP000693981"/>
    </source>
</evidence>
<name>A0A8T1VUV1_9STRA</name>
<comment type="caution">
    <text evidence="1">The sequence shown here is derived from an EMBL/GenBank/DDBJ whole genome shotgun (WGS) entry which is preliminary data.</text>
</comment>
<reference evidence="1" key="1">
    <citation type="submission" date="2021-02" db="EMBL/GenBank/DDBJ databases">
        <authorList>
            <person name="Palmer J.M."/>
        </authorList>
    </citation>
    <scope>NUCLEOTIDE SEQUENCE</scope>
    <source>
        <strain evidence="1">SCRP23</strain>
    </source>
</reference>
<proteinExistence type="predicted"/>
<dbReference type="OrthoDB" id="116847at2759"/>
<keyword evidence="2" id="KW-1185">Reference proteome</keyword>
<evidence type="ECO:0000313" key="1">
    <source>
        <dbReference type="EMBL" id="KAG7383720.1"/>
    </source>
</evidence>
<accession>A0A8T1VUV1</accession>
<gene>
    <name evidence="1" type="ORF">PHYBOEH_009810</name>
</gene>
<sequence>MQQRRNNANFAKEWTLEAGRNTDTIDSLHLDLAGRVHVRYTDTLPEDVLGYVNVTGSAKVVVDAVKVGNNLRNVNGGDDDSDSDDENVDNKFDLRNIFDRNDNLFIRLGNRKVVIEDGVLVTDSKKKLRIEATDSSAVFVSAEETAVSVRQLAMKASGTAKIEYKVGSVAVQWNTLIETQDSATISVLSPSLTTHKPALEAESPDSICISAEEVEAKRRKIDGRNKISVPNSTNVVS</sequence>
<dbReference type="Proteomes" id="UP000693981">
    <property type="component" value="Unassembled WGS sequence"/>
</dbReference>
<organism evidence="1 2">
    <name type="scientific">Phytophthora boehmeriae</name>
    <dbReference type="NCBI Taxonomy" id="109152"/>
    <lineage>
        <taxon>Eukaryota</taxon>
        <taxon>Sar</taxon>
        <taxon>Stramenopiles</taxon>
        <taxon>Oomycota</taxon>
        <taxon>Peronosporomycetes</taxon>
        <taxon>Peronosporales</taxon>
        <taxon>Peronosporaceae</taxon>
        <taxon>Phytophthora</taxon>
    </lineage>
</organism>
<dbReference type="EMBL" id="JAGDFL010000635">
    <property type="protein sequence ID" value="KAG7383720.1"/>
    <property type="molecule type" value="Genomic_DNA"/>
</dbReference>
<dbReference type="PANTHER" id="PTHR39200">
    <property type="entry name" value="HYPOTHETICAL EXPORTED PROTEIN"/>
    <property type="match status" value="1"/>
</dbReference>
<protein>
    <submittedName>
        <fullName evidence="1">Uncharacterized protein</fullName>
    </submittedName>
</protein>